<evidence type="ECO:0000256" key="9">
    <source>
        <dbReference type="ARBA" id="ARBA00022722"/>
    </source>
</evidence>
<organism evidence="18 19">
    <name type="scientific">Desulfuromonas thiophila</name>
    <dbReference type="NCBI Taxonomy" id="57664"/>
    <lineage>
        <taxon>Bacteria</taxon>
        <taxon>Pseudomonadati</taxon>
        <taxon>Thermodesulfobacteriota</taxon>
        <taxon>Desulfuromonadia</taxon>
        <taxon>Desulfuromonadales</taxon>
        <taxon>Desulfuromonadaceae</taxon>
        <taxon>Desulfuromonas</taxon>
    </lineage>
</organism>
<keyword evidence="9 14" id="KW-0540">Nuclease</keyword>
<evidence type="ECO:0000256" key="5">
    <source>
        <dbReference type="ARBA" id="ARBA00007383"/>
    </source>
</evidence>
<proteinExistence type="inferred from homology"/>
<dbReference type="STRING" id="57664.SAMN05661003_10261"/>
<dbReference type="PROSITE" id="PS51975">
    <property type="entry name" value="RNASE_H_2"/>
    <property type="match status" value="1"/>
</dbReference>
<dbReference type="PANTHER" id="PTHR10954:SF18">
    <property type="entry name" value="RIBONUCLEASE HII"/>
    <property type="match status" value="1"/>
</dbReference>
<feature type="domain" description="RNase H type-2" evidence="17">
    <location>
        <begin position="28"/>
        <end position="212"/>
    </location>
</feature>
<dbReference type="FunFam" id="3.30.420.10:FF:000006">
    <property type="entry name" value="Ribonuclease HII"/>
    <property type="match status" value="1"/>
</dbReference>
<evidence type="ECO:0000256" key="8">
    <source>
        <dbReference type="ARBA" id="ARBA00022490"/>
    </source>
</evidence>
<gene>
    <name evidence="14" type="primary">rnhB</name>
    <name evidence="18" type="ORF">SAMN05661003_10261</name>
</gene>
<keyword evidence="13 14" id="KW-0464">Manganese</keyword>
<evidence type="ECO:0000256" key="14">
    <source>
        <dbReference type="HAMAP-Rule" id="MF_00052"/>
    </source>
</evidence>
<dbReference type="HAMAP" id="MF_00052_B">
    <property type="entry name" value="RNase_HII_B"/>
    <property type="match status" value="1"/>
</dbReference>
<accession>A0A1G6YIC0</accession>
<evidence type="ECO:0000256" key="3">
    <source>
        <dbReference type="ARBA" id="ARBA00004065"/>
    </source>
</evidence>
<dbReference type="SUPFAM" id="SSF53098">
    <property type="entry name" value="Ribonuclease H-like"/>
    <property type="match status" value="1"/>
</dbReference>
<dbReference type="InterPro" id="IPR001352">
    <property type="entry name" value="RNase_HII/HIII"/>
</dbReference>
<keyword evidence="10 14" id="KW-0479">Metal-binding</keyword>
<dbReference type="RefSeq" id="WP_281241574.1">
    <property type="nucleotide sequence ID" value="NZ_FNAQ01000002.1"/>
</dbReference>
<evidence type="ECO:0000256" key="6">
    <source>
        <dbReference type="ARBA" id="ARBA00012180"/>
    </source>
</evidence>
<dbReference type="InterPro" id="IPR022898">
    <property type="entry name" value="RNase_HII"/>
</dbReference>
<evidence type="ECO:0000313" key="18">
    <source>
        <dbReference type="EMBL" id="SDD90052.1"/>
    </source>
</evidence>
<dbReference type="GO" id="GO:0004523">
    <property type="term" value="F:RNA-DNA hybrid ribonuclease activity"/>
    <property type="evidence" value="ECO:0007669"/>
    <property type="project" value="UniProtKB-UniRule"/>
</dbReference>
<evidence type="ECO:0000256" key="11">
    <source>
        <dbReference type="ARBA" id="ARBA00022759"/>
    </source>
</evidence>
<evidence type="ECO:0000256" key="10">
    <source>
        <dbReference type="ARBA" id="ARBA00022723"/>
    </source>
</evidence>
<evidence type="ECO:0000256" key="16">
    <source>
        <dbReference type="RuleBase" id="RU003515"/>
    </source>
</evidence>
<dbReference type="InterPro" id="IPR024567">
    <property type="entry name" value="RNase_HII/HIII_dom"/>
</dbReference>
<keyword evidence="12 14" id="KW-0378">Hydrolase</keyword>
<feature type="binding site" evidence="14 15">
    <location>
        <position position="34"/>
    </location>
    <ligand>
        <name>a divalent metal cation</name>
        <dbReference type="ChEBI" id="CHEBI:60240"/>
    </ligand>
</feature>
<keyword evidence="8 14" id="KW-0963">Cytoplasm</keyword>
<dbReference type="GO" id="GO:0003723">
    <property type="term" value="F:RNA binding"/>
    <property type="evidence" value="ECO:0007669"/>
    <property type="project" value="UniProtKB-UniRule"/>
</dbReference>
<dbReference type="Proteomes" id="UP000243205">
    <property type="component" value="Unassembled WGS sequence"/>
</dbReference>
<comment type="similarity">
    <text evidence="5 14 16">Belongs to the RNase HII family.</text>
</comment>
<keyword evidence="19" id="KW-1185">Reference proteome</keyword>
<keyword evidence="11 14" id="KW-0255">Endonuclease</keyword>
<evidence type="ECO:0000256" key="4">
    <source>
        <dbReference type="ARBA" id="ARBA00004496"/>
    </source>
</evidence>
<evidence type="ECO:0000256" key="13">
    <source>
        <dbReference type="ARBA" id="ARBA00023211"/>
    </source>
</evidence>
<dbReference type="NCBIfam" id="NF000595">
    <property type="entry name" value="PRK00015.1-3"/>
    <property type="match status" value="1"/>
</dbReference>
<evidence type="ECO:0000256" key="7">
    <source>
        <dbReference type="ARBA" id="ARBA00019179"/>
    </source>
</evidence>
<dbReference type="PANTHER" id="PTHR10954">
    <property type="entry name" value="RIBONUCLEASE H2 SUBUNIT A"/>
    <property type="match status" value="1"/>
</dbReference>
<dbReference type="GO" id="GO:0032299">
    <property type="term" value="C:ribonuclease H2 complex"/>
    <property type="evidence" value="ECO:0007669"/>
    <property type="project" value="TreeGrafter"/>
</dbReference>
<reference evidence="19" key="1">
    <citation type="submission" date="2016-10" db="EMBL/GenBank/DDBJ databases">
        <authorList>
            <person name="Varghese N."/>
            <person name="Submissions S."/>
        </authorList>
    </citation>
    <scope>NUCLEOTIDE SEQUENCE [LARGE SCALE GENOMIC DNA]</scope>
    <source>
        <strain evidence="19">DSM 8987</strain>
    </source>
</reference>
<comment type="cofactor">
    <cofactor evidence="2">
        <name>Mg(2+)</name>
        <dbReference type="ChEBI" id="CHEBI:18420"/>
    </cofactor>
</comment>
<evidence type="ECO:0000259" key="17">
    <source>
        <dbReference type="PROSITE" id="PS51975"/>
    </source>
</evidence>
<dbReference type="GO" id="GO:0005737">
    <property type="term" value="C:cytoplasm"/>
    <property type="evidence" value="ECO:0007669"/>
    <property type="project" value="UniProtKB-SubCell"/>
</dbReference>
<dbReference type="InterPro" id="IPR036397">
    <property type="entry name" value="RNaseH_sf"/>
</dbReference>
<evidence type="ECO:0000256" key="2">
    <source>
        <dbReference type="ARBA" id="ARBA00001946"/>
    </source>
</evidence>
<dbReference type="GO" id="GO:0030145">
    <property type="term" value="F:manganese ion binding"/>
    <property type="evidence" value="ECO:0007669"/>
    <property type="project" value="UniProtKB-UniRule"/>
</dbReference>
<comment type="cofactor">
    <cofactor evidence="14 15">
        <name>Mn(2+)</name>
        <dbReference type="ChEBI" id="CHEBI:29035"/>
    </cofactor>
    <cofactor evidence="14 15">
        <name>Mg(2+)</name>
        <dbReference type="ChEBI" id="CHEBI:18420"/>
    </cofactor>
    <text evidence="14 15">Manganese or magnesium. Binds 1 divalent metal ion per monomer in the absence of substrate. May bind a second metal ion after substrate binding.</text>
</comment>
<dbReference type="Pfam" id="PF01351">
    <property type="entry name" value="RNase_HII"/>
    <property type="match status" value="1"/>
</dbReference>
<name>A0A1G6YIC0_9BACT</name>
<dbReference type="AlphaFoldDB" id="A0A1G6YIC0"/>
<dbReference type="NCBIfam" id="NF000594">
    <property type="entry name" value="PRK00015.1-1"/>
    <property type="match status" value="1"/>
</dbReference>
<sequence>MNADLFAALPATAGFELFEERLRQSGCCLPAGVDEAGRGPLAGPVVAAAVILPPRYDLAGLADSKKLSARRREQLFGSIRQQAVAVGVGFCSAAEIDRHNILQASLLAMRQAVMRLHPAADALLVDGLQTLALPLPQQALVKGDARCASVAAASIIAKVVRDRIMQVFDRRYPGYGFARHKGYGSAEHRRRIAELGPCPLHRASFRGVREYL</sequence>
<feature type="binding site" evidence="14 15">
    <location>
        <position position="35"/>
    </location>
    <ligand>
        <name>a divalent metal cation</name>
        <dbReference type="ChEBI" id="CHEBI:60240"/>
    </ligand>
</feature>
<protein>
    <recommendedName>
        <fullName evidence="7 14">Ribonuclease HII</fullName>
        <shortName evidence="14">RNase HII</shortName>
        <ecNumber evidence="6 14">3.1.26.4</ecNumber>
    </recommendedName>
</protein>
<dbReference type="InterPro" id="IPR012337">
    <property type="entry name" value="RNaseH-like_sf"/>
</dbReference>
<comment type="catalytic activity">
    <reaction evidence="1 14 15 16">
        <text>Endonucleolytic cleavage to 5'-phosphomonoester.</text>
        <dbReference type="EC" id="3.1.26.4"/>
    </reaction>
</comment>
<evidence type="ECO:0000256" key="1">
    <source>
        <dbReference type="ARBA" id="ARBA00000077"/>
    </source>
</evidence>
<dbReference type="Gene3D" id="3.30.420.10">
    <property type="entry name" value="Ribonuclease H-like superfamily/Ribonuclease H"/>
    <property type="match status" value="1"/>
</dbReference>
<evidence type="ECO:0000313" key="19">
    <source>
        <dbReference type="Proteomes" id="UP000243205"/>
    </source>
</evidence>
<dbReference type="GO" id="GO:0006298">
    <property type="term" value="P:mismatch repair"/>
    <property type="evidence" value="ECO:0007669"/>
    <property type="project" value="TreeGrafter"/>
</dbReference>
<evidence type="ECO:0000256" key="12">
    <source>
        <dbReference type="ARBA" id="ARBA00022801"/>
    </source>
</evidence>
<comment type="function">
    <text evidence="3 14 16">Endonuclease that specifically degrades the RNA of RNA-DNA hybrids.</text>
</comment>
<dbReference type="CDD" id="cd07182">
    <property type="entry name" value="RNase_HII_bacteria_HII_like"/>
    <property type="match status" value="1"/>
</dbReference>
<comment type="subcellular location">
    <subcellularLocation>
        <location evidence="4 14">Cytoplasm</location>
    </subcellularLocation>
</comment>
<dbReference type="GO" id="GO:0043137">
    <property type="term" value="P:DNA replication, removal of RNA primer"/>
    <property type="evidence" value="ECO:0007669"/>
    <property type="project" value="TreeGrafter"/>
</dbReference>
<evidence type="ECO:0000256" key="15">
    <source>
        <dbReference type="PROSITE-ProRule" id="PRU01319"/>
    </source>
</evidence>
<feature type="binding site" evidence="14 15">
    <location>
        <position position="126"/>
    </location>
    <ligand>
        <name>a divalent metal cation</name>
        <dbReference type="ChEBI" id="CHEBI:60240"/>
    </ligand>
</feature>
<dbReference type="EC" id="3.1.26.4" evidence="6 14"/>
<dbReference type="EMBL" id="FNAQ01000002">
    <property type="protein sequence ID" value="SDD90052.1"/>
    <property type="molecule type" value="Genomic_DNA"/>
</dbReference>